<dbReference type="HOGENOM" id="CLU_145470_1_1_3"/>
<dbReference type="PANTHER" id="PTHR39638">
    <property type="entry name" value="YCF35"/>
    <property type="match status" value="1"/>
</dbReference>
<dbReference type="STRING" id="251221.gene:10760385"/>
<reference evidence="1 2" key="1">
    <citation type="journal article" date="2003" name="DNA Res.">
        <title>Complete genome structure of Gloeobacter violaceus PCC 7421, a cyanobacterium that lacks thylakoids.</title>
        <authorList>
            <person name="Nakamura Y."/>
            <person name="Kaneko T."/>
            <person name="Sato S."/>
            <person name="Mimuro M."/>
            <person name="Miyashita H."/>
            <person name="Tsuchiya T."/>
            <person name="Sasamoto S."/>
            <person name="Watanabe A."/>
            <person name="Kawashima K."/>
            <person name="Kishida Y."/>
            <person name="Kiyokawa C."/>
            <person name="Kohara M."/>
            <person name="Matsumoto M."/>
            <person name="Matsuno A."/>
            <person name="Nakazaki N."/>
            <person name="Shimpo S."/>
            <person name="Takeuchi C."/>
            <person name="Yamada M."/>
            <person name="Tabata S."/>
        </authorList>
    </citation>
    <scope>NUCLEOTIDE SEQUENCE [LARGE SCALE GENOMIC DNA]</scope>
    <source>
        <strain evidence="2">ATCC 29082 / PCC 7421</strain>
    </source>
</reference>
<keyword evidence="2" id="KW-1185">Reference proteome</keyword>
<dbReference type="AlphaFoldDB" id="Q7NCU5"/>
<gene>
    <name evidence="1" type="primary">ycf35</name>
</gene>
<dbReference type="EnsemblBacteria" id="BAC90822">
    <property type="protein sequence ID" value="BAC90822"/>
    <property type="gene ID" value="BAC90822"/>
</dbReference>
<dbReference type="eggNOG" id="ENOG502ZNXN">
    <property type="taxonomic scope" value="Bacteria"/>
</dbReference>
<dbReference type="Proteomes" id="UP000000557">
    <property type="component" value="Chromosome"/>
</dbReference>
<proteinExistence type="predicted"/>
<protein>
    <submittedName>
        <fullName evidence="1">Ycf35 protein</fullName>
    </submittedName>
</protein>
<dbReference type="KEGG" id="gvi:gll2881"/>
<evidence type="ECO:0000313" key="1">
    <source>
        <dbReference type="EMBL" id="BAC90822.1"/>
    </source>
</evidence>
<dbReference type="InParanoid" id="Q7NCU5"/>
<evidence type="ECO:0000313" key="2">
    <source>
        <dbReference type="Proteomes" id="UP000000557"/>
    </source>
</evidence>
<dbReference type="RefSeq" id="WP_011142875.1">
    <property type="nucleotide sequence ID" value="NC_005125.1"/>
</dbReference>
<dbReference type="PATRIC" id="fig|251221.4.peg.2911"/>
<organism evidence="1 2">
    <name type="scientific">Gloeobacter violaceus (strain ATCC 29082 / PCC 7421)</name>
    <dbReference type="NCBI Taxonomy" id="251221"/>
    <lineage>
        <taxon>Bacteria</taxon>
        <taxon>Bacillati</taxon>
        <taxon>Cyanobacteriota</taxon>
        <taxon>Cyanophyceae</taxon>
        <taxon>Gloeobacterales</taxon>
        <taxon>Gloeobacteraceae</taxon>
        <taxon>Gloeobacter</taxon>
    </lineage>
</organism>
<name>Q7NCU5_GLOVI</name>
<dbReference type="InterPro" id="IPR009666">
    <property type="entry name" value="Uncharacterised_Ycf35"/>
</dbReference>
<dbReference type="PANTHER" id="PTHR39638:SF2">
    <property type="entry name" value="YCF35"/>
    <property type="match status" value="1"/>
</dbReference>
<sequence>MSHFTQIKTRIRNLDSLEKALVDLQIAAERGNVSVRGYRGETRPAQLVIRQDNGHDVGFVWNGQEYEIVTDVQFWQQPWTVERFLGKVSQRYALHTVLAESVPQGFNLVTQENREDGTMRLVLQRWSA</sequence>
<dbReference type="Pfam" id="PF06868">
    <property type="entry name" value="DUF1257"/>
    <property type="match status" value="1"/>
</dbReference>
<dbReference type="EMBL" id="BA000045">
    <property type="protein sequence ID" value="BAC90822.1"/>
    <property type="molecule type" value="Genomic_DNA"/>
</dbReference>
<accession>Q7NCU5</accession>
<dbReference type="PhylomeDB" id="Q7NCU5"/>
<reference evidence="1 2" key="2">
    <citation type="journal article" date="2003" name="DNA Res.">
        <title>Complete genome structure of Gloeobacter violaceus PCC 7421, a cyanobacterium that lacks thylakoids (supplement).</title>
        <authorList>
            <person name="Nakamura Y."/>
            <person name="Kaneko T."/>
            <person name="Sato S."/>
            <person name="Mimuro M."/>
            <person name="Miyashita H."/>
            <person name="Tsuchiya T."/>
            <person name="Sasamoto S."/>
            <person name="Watanabe A."/>
            <person name="Kawashima K."/>
            <person name="Kishida Y."/>
            <person name="Kiyokawa C."/>
            <person name="Kohara M."/>
            <person name="Matsumoto M."/>
            <person name="Matsuno A."/>
            <person name="Nakazaki N."/>
            <person name="Shimpo S."/>
            <person name="Takeuchi C."/>
            <person name="Yamada M."/>
            <person name="Tabata S."/>
        </authorList>
    </citation>
    <scope>NUCLEOTIDE SEQUENCE [LARGE SCALE GENOMIC DNA]</scope>
    <source>
        <strain evidence="2">ATCC 29082 / PCC 7421</strain>
    </source>
</reference>
<dbReference type="OrthoDB" id="163953at2"/>